<keyword evidence="2" id="KW-1185">Reference proteome</keyword>
<evidence type="ECO:0008006" key="3">
    <source>
        <dbReference type="Google" id="ProtNLM"/>
    </source>
</evidence>
<feature type="non-terminal residue" evidence="1">
    <location>
        <position position="122"/>
    </location>
</feature>
<gene>
    <name evidence="1" type="ORF">TESG_08046</name>
</gene>
<accession>F2SB03</accession>
<dbReference type="EMBL" id="GG698551">
    <property type="protein sequence ID" value="EGE00753.1"/>
    <property type="molecule type" value="Genomic_DNA"/>
</dbReference>
<reference evidence="2" key="1">
    <citation type="journal article" date="2012" name="MBio">
        <title>Comparative genome analysis of Trichophyton rubrum and related dermatophytes reveals candidate genes involved in infection.</title>
        <authorList>
            <person name="Martinez D.A."/>
            <person name="Oliver B.G."/>
            <person name="Graeser Y."/>
            <person name="Goldberg J.M."/>
            <person name="Li W."/>
            <person name="Martinez-Rossi N.M."/>
            <person name="Monod M."/>
            <person name="Shelest E."/>
            <person name="Barton R.C."/>
            <person name="Birch E."/>
            <person name="Brakhage A.A."/>
            <person name="Chen Z."/>
            <person name="Gurr S.J."/>
            <person name="Heiman D."/>
            <person name="Heitman J."/>
            <person name="Kosti I."/>
            <person name="Rossi A."/>
            <person name="Saif S."/>
            <person name="Samalova M."/>
            <person name="Saunders C.W."/>
            <person name="Shea T."/>
            <person name="Summerbell R.C."/>
            <person name="Xu J."/>
            <person name="Young S."/>
            <person name="Zeng Q."/>
            <person name="Birren B.W."/>
            <person name="Cuomo C.A."/>
            <person name="White T.C."/>
        </authorList>
    </citation>
    <scope>NUCLEOTIDE SEQUENCE [LARGE SCALE GENOMIC DNA]</scope>
    <source>
        <strain evidence="2">CBS 112818</strain>
    </source>
</reference>
<dbReference type="HOGENOM" id="CLU_2032264_0_0_1"/>
<protein>
    <recommendedName>
        <fullName evidence="3">AMP-dependent synthetase/ligase domain-containing protein</fullName>
    </recommendedName>
</protein>
<dbReference type="Proteomes" id="UP000009172">
    <property type="component" value="Unassembled WGS sequence"/>
</dbReference>
<proteinExistence type="predicted"/>
<name>F2SB03_TRIT1</name>
<evidence type="ECO:0000313" key="1">
    <source>
        <dbReference type="EMBL" id="EGE00753.1"/>
    </source>
</evidence>
<evidence type="ECO:0000313" key="2">
    <source>
        <dbReference type="Proteomes" id="UP000009172"/>
    </source>
</evidence>
<dbReference type="AlphaFoldDB" id="F2SB03"/>
<organism evidence="1 2">
    <name type="scientific">Trichophyton tonsurans (strain CBS 112818)</name>
    <name type="common">Scalp ringworm fungus</name>
    <dbReference type="NCBI Taxonomy" id="647933"/>
    <lineage>
        <taxon>Eukaryota</taxon>
        <taxon>Fungi</taxon>
        <taxon>Dikarya</taxon>
        <taxon>Ascomycota</taxon>
        <taxon>Pezizomycotina</taxon>
        <taxon>Eurotiomycetes</taxon>
        <taxon>Eurotiomycetidae</taxon>
        <taxon>Onygenales</taxon>
        <taxon>Arthrodermataceae</taxon>
        <taxon>Trichophyton</taxon>
    </lineage>
</organism>
<sequence length="122" mass="13711">MIRPGCRQFCLFAQQHPRARGSQYSTIPWLKWKGYRAQHMRLFSSLPNLPLLHPLASHDQLSTSVVHSTSGRTFTYGNLLGDVISAQDKLKTIGGRHSRLLDLQGKPVAFLAENSYDYVGTV</sequence>